<accession>C4FJ34</accession>
<dbReference type="PROSITE" id="PS01231">
    <property type="entry name" value="TRMA_2"/>
    <property type="match status" value="1"/>
</dbReference>
<gene>
    <name evidence="7" type="primary">rumA</name>
    <name evidence="7" type="ORF">SULYE_0576</name>
</gene>
<dbReference type="Pfam" id="PF01938">
    <property type="entry name" value="TRAM"/>
    <property type="match status" value="1"/>
</dbReference>
<dbReference type="InterPro" id="IPR002792">
    <property type="entry name" value="TRAM_dom"/>
</dbReference>
<dbReference type="SUPFAM" id="SSF53335">
    <property type="entry name" value="S-adenosyl-L-methionine-dependent methyltransferases"/>
    <property type="match status" value="1"/>
</dbReference>
<evidence type="ECO:0000313" key="7">
    <source>
        <dbReference type="EMBL" id="EEP60911.1"/>
    </source>
</evidence>
<dbReference type="GO" id="GO:0070475">
    <property type="term" value="P:rRNA base methylation"/>
    <property type="evidence" value="ECO:0007669"/>
    <property type="project" value="TreeGrafter"/>
</dbReference>
<dbReference type="Pfam" id="PF05958">
    <property type="entry name" value="tRNA_U5-meth_tr"/>
    <property type="match status" value="1"/>
</dbReference>
<comment type="similarity">
    <text evidence="4">Belongs to the class I-like SAM-binding methyltransferase superfamily. RNA M5U methyltransferase family.</text>
</comment>
<reference evidence="7 8" key="1">
    <citation type="submission" date="2009-04" db="EMBL/GenBank/DDBJ databases">
        <authorList>
            <person name="Reysenbach A.-L."/>
            <person name="Heidelberg J.F."/>
            <person name="Nelson W.C."/>
        </authorList>
    </citation>
    <scope>NUCLEOTIDE SEQUENCE [LARGE SCALE GENOMIC DNA]</scope>
    <source>
        <strain evidence="7 8">SS-5</strain>
    </source>
</reference>
<dbReference type="Proteomes" id="UP000005540">
    <property type="component" value="Unassembled WGS sequence"/>
</dbReference>
<proteinExistence type="inferred from homology"/>
<dbReference type="PROSITE" id="PS51687">
    <property type="entry name" value="SAM_MT_RNA_M5U"/>
    <property type="match status" value="1"/>
</dbReference>
<dbReference type="AlphaFoldDB" id="C4FJ34"/>
<comment type="caution">
    <text evidence="7">The sequence shown here is derived from an EMBL/GenBank/DDBJ whole genome shotgun (WGS) entry which is preliminary data.</text>
</comment>
<evidence type="ECO:0000256" key="1">
    <source>
        <dbReference type="ARBA" id="ARBA00022603"/>
    </source>
</evidence>
<evidence type="ECO:0000259" key="6">
    <source>
        <dbReference type="PROSITE" id="PS50926"/>
    </source>
</evidence>
<dbReference type="InterPro" id="IPR029063">
    <property type="entry name" value="SAM-dependent_MTases_sf"/>
</dbReference>
<dbReference type="Gene3D" id="3.40.50.150">
    <property type="entry name" value="Vaccinia Virus protein VP39"/>
    <property type="match status" value="1"/>
</dbReference>
<sequence>MKLKIEKVVYGGYGLAKENNTVYFVPYTLPGEEVEIEVVEDKKDYKLGRLVDVLKPSEYRVNPACEYFTACGGCDFQHTTYENQLLLKKEILKDQLLRIGKIETEIEKIIPSKEPFRYRNKAQLKFDGKNLGFYKKDSNDLVNVDYCLLLKEDIEKLLNPLKKFLIKYAIMPSNIHIFSNTKEEKLIRFEFLDESQFSNIVYDMNIFREEIDGKIKGIGFYAKHKRYSLLGEDVVFENVGDHKFRVSMDSFFQVNVYQIKNLIDEVVSEIKDEGFKKMVDFYCGVGTLTIPASKYVKEALGIESNEEAVKDAKANIKHNKLKNVKFLKAQTEKGLKYAKDFLPEAVIFDPPRSGLNRKIVNEISQIQTVRKIIYVSCDPSTLSRDLRQFLENGFRLKKVKLIDMFPQTYHIESISVLER</sequence>
<keyword evidence="2 4" id="KW-0808">Transferase</keyword>
<dbReference type="PANTHER" id="PTHR11061">
    <property type="entry name" value="RNA M5U METHYLTRANSFERASE"/>
    <property type="match status" value="1"/>
</dbReference>
<evidence type="ECO:0000256" key="3">
    <source>
        <dbReference type="ARBA" id="ARBA00022691"/>
    </source>
</evidence>
<feature type="active site" description="Nucleophile" evidence="4">
    <location>
        <position position="377"/>
    </location>
</feature>
<evidence type="ECO:0000256" key="2">
    <source>
        <dbReference type="ARBA" id="ARBA00022679"/>
    </source>
</evidence>
<dbReference type="RefSeq" id="WP_007546231.1">
    <property type="nucleotide sequence ID" value="NZ_ABZS01000041.1"/>
</dbReference>
<protein>
    <submittedName>
        <fullName evidence="7">23S rRNA (Uracil-5-)-methyltransferase</fullName>
        <ecNumber evidence="7">2.1.1.-</ecNumber>
    </submittedName>
</protein>
<dbReference type="InterPro" id="IPR030391">
    <property type="entry name" value="MeTrfase_TrmA_CS"/>
</dbReference>
<evidence type="ECO:0000256" key="4">
    <source>
        <dbReference type="PROSITE-ProRule" id="PRU01024"/>
    </source>
</evidence>
<dbReference type="PANTHER" id="PTHR11061:SF30">
    <property type="entry name" value="TRNA (URACIL(54)-C(5))-METHYLTRANSFERASE"/>
    <property type="match status" value="1"/>
</dbReference>
<dbReference type="Gene3D" id="2.40.50.1070">
    <property type="match status" value="1"/>
</dbReference>
<name>C4FJ34_9AQUI</name>
<keyword evidence="1 4" id="KW-0489">Methyltransferase</keyword>
<dbReference type="EC" id="2.1.1.-" evidence="7"/>
<dbReference type="GO" id="GO:0070041">
    <property type="term" value="F:rRNA (uridine-C5-)-methyltransferase activity"/>
    <property type="evidence" value="ECO:0007669"/>
    <property type="project" value="TreeGrafter"/>
</dbReference>
<dbReference type="PROSITE" id="PS50926">
    <property type="entry name" value="TRAM"/>
    <property type="match status" value="1"/>
</dbReference>
<dbReference type="Gene3D" id="2.40.50.140">
    <property type="entry name" value="Nucleic acid-binding proteins"/>
    <property type="match status" value="1"/>
</dbReference>
<feature type="binding site" evidence="4">
    <location>
        <position position="303"/>
    </location>
    <ligand>
        <name>S-adenosyl-L-methionine</name>
        <dbReference type="ChEBI" id="CHEBI:59789"/>
    </ligand>
</feature>
<keyword evidence="8" id="KW-1185">Reference proteome</keyword>
<feature type="binding site" evidence="4">
    <location>
        <position position="253"/>
    </location>
    <ligand>
        <name>S-adenosyl-L-methionine</name>
        <dbReference type="ChEBI" id="CHEBI:59789"/>
    </ligand>
</feature>
<dbReference type="InterPro" id="IPR012340">
    <property type="entry name" value="NA-bd_OB-fold"/>
</dbReference>
<dbReference type="SUPFAM" id="SSF50249">
    <property type="entry name" value="Nucleic acid-binding proteins"/>
    <property type="match status" value="1"/>
</dbReference>
<feature type="domain" description="TRAM" evidence="6">
    <location>
        <begin position="1"/>
        <end position="52"/>
    </location>
</feature>
<feature type="binding site" evidence="4">
    <location>
        <position position="282"/>
    </location>
    <ligand>
        <name>S-adenosyl-L-methionine</name>
        <dbReference type="ChEBI" id="CHEBI:59789"/>
    </ligand>
</feature>
<evidence type="ECO:0000313" key="8">
    <source>
        <dbReference type="Proteomes" id="UP000005540"/>
    </source>
</evidence>
<dbReference type="InterPro" id="IPR030390">
    <property type="entry name" value="MeTrfase_TrmA_AS"/>
</dbReference>
<organism evidence="7 8">
    <name type="scientific">Sulfurihydrogenibium yellowstonense SS-5</name>
    <dbReference type="NCBI Taxonomy" id="432331"/>
    <lineage>
        <taxon>Bacteria</taxon>
        <taxon>Pseudomonadati</taxon>
        <taxon>Aquificota</taxon>
        <taxon>Aquificia</taxon>
        <taxon>Aquificales</taxon>
        <taxon>Hydrogenothermaceae</taxon>
        <taxon>Sulfurihydrogenibium</taxon>
    </lineage>
</organism>
<dbReference type="OrthoDB" id="9804590at2"/>
<feature type="binding site" evidence="4">
    <location>
        <position position="349"/>
    </location>
    <ligand>
        <name>S-adenosyl-L-methionine</name>
        <dbReference type="ChEBI" id="CHEBI:59789"/>
    </ligand>
</feature>
<dbReference type="EMBL" id="ABZS01000041">
    <property type="protein sequence ID" value="EEP60911.1"/>
    <property type="molecule type" value="Genomic_DNA"/>
</dbReference>
<feature type="active site" evidence="5">
    <location>
        <position position="377"/>
    </location>
</feature>
<evidence type="ECO:0000256" key="5">
    <source>
        <dbReference type="PROSITE-ProRule" id="PRU10015"/>
    </source>
</evidence>
<dbReference type="CDD" id="cd02440">
    <property type="entry name" value="AdoMet_MTases"/>
    <property type="match status" value="1"/>
</dbReference>
<dbReference type="InterPro" id="IPR010280">
    <property type="entry name" value="U5_MeTrfase_fam"/>
</dbReference>
<keyword evidence="3 4" id="KW-0949">S-adenosyl-L-methionine</keyword>
<dbReference type="PROSITE" id="PS01230">
    <property type="entry name" value="TRMA_1"/>
    <property type="match status" value="1"/>
</dbReference>